<feature type="domain" description="HTH lysR-type" evidence="5">
    <location>
        <begin position="46"/>
        <end position="103"/>
    </location>
</feature>
<dbReference type="PRINTS" id="PR00039">
    <property type="entry name" value="HTHLYSR"/>
</dbReference>
<keyword evidence="4" id="KW-0804">Transcription</keyword>
<dbReference type="PROSITE" id="PS50931">
    <property type="entry name" value="HTH_LYSR"/>
    <property type="match status" value="1"/>
</dbReference>
<comment type="caution">
    <text evidence="6">The sequence shown here is derived from an EMBL/GenBank/DDBJ whole genome shotgun (WGS) entry which is preliminary data.</text>
</comment>
<evidence type="ECO:0000256" key="1">
    <source>
        <dbReference type="ARBA" id="ARBA00009437"/>
    </source>
</evidence>
<dbReference type="FunFam" id="1.10.10.10:FF:000001">
    <property type="entry name" value="LysR family transcriptional regulator"/>
    <property type="match status" value="1"/>
</dbReference>
<dbReference type="SUPFAM" id="SSF53850">
    <property type="entry name" value="Periplasmic binding protein-like II"/>
    <property type="match status" value="1"/>
</dbReference>
<dbReference type="InterPro" id="IPR000847">
    <property type="entry name" value="LysR_HTH_N"/>
</dbReference>
<dbReference type="SUPFAM" id="SSF46785">
    <property type="entry name" value="Winged helix' DNA-binding domain"/>
    <property type="match status" value="1"/>
</dbReference>
<dbReference type="InterPro" id="IPR036390">
    <property type="entry name" value="WH_DNA-bd_sf"/>
</dbReference>
<keyword evidence="2" id="KW-0805">Transcription regulation</keyword>
<dbReference type="GO" id="GO:0005829">
    <property type="term" value="C:cytosol"/>
    <property type="evidence" value="ECO:0007669"/>
    <property type="project" value="TreeGrafter"/>
</dbReference>
<dbReference type="InterPro" id="IPR036388">
    <property type="entry name" value="WH-like_DNA-bd_sf"/>
</dbReference>
<sequence>MAAWIPVVIWIASFPTCSSVHKFVMVSFFKQTNYIEYYLQFFWCYMNLKHLRTFVTIAETGSFQAAAERLFLTQSAVSMQMKALEATLQAELFDRGKRPPVLSALGRTLLDRARDLVDQVENFRHAAAGGDDLLGALTLGVIPSATTSILPGALARLRDEHPRMQVRIEGGLSAGLEDLVAGGVIDAAVVTEPSRLPPGLRCLTIFSEPLLIAAPMGTEVDNGAVLLETLPFIRFNRGTGVGRIIETTLQSRGIRVDETMELDSIEAILMMVSRGLGVAVVPQRSLTEQFAHTVRTVPFDAPGVTRNVGLVVRRRQSETPLVTALFGALCFAAQDELG</sequence>
<keyword evidence="7" id="KW-1185">Reference proteome</keyword>
<dbReference type="PANTHER" id="PTHR30419">
    <property type="entry name" value="HTH-TYPE TRANSCRIPTIONAL REGULATOR YBHD"/>
    <property type="match status" value="1"/>
</dbReference>
<organism evidence="6 7">
    <name type="scientific">Hwanghaeella grinnelliae</name>
    <dbReference type="NCBI Taxonomy" id="2500179"/>
    <lineage>
        <taxon>Bacteria</taxon>
        <taxon>Pseudomonadati</taxon>
        <taxon>Pseudomonadota</taxon>
        <taxon>Alphaproteobacteria</taxon>
        <taxon>Rhodospirillales</taxon>
        <taxon>Rhodospirillaceae</taxon>
        <taxon>Hwanghaeella</taxon>
    </lineage>
</organism>
<reference evidence="7" key="1">
    <citation type="submission" date="2019-01" db="EMBL/GenBank/DDBJ databases">
        <title>Gri0909 isolated from a small marine red alga.</title>
        <authorList>
            <person name="Kim J."/>
            <person name="Jeong S.E."/>
            <person name="Jeon C.O."/>
        </authorList>
    </citation>
    <scope>NUCLEOTIDE SEQUENCE [LARGE SCALE GENOMIC DNA]</scope>
    <source>
        <strain evidence="7">Gri0909</strain>
    </source>
</reference>
<evidence type="ECO:0000256" key="4">
    <source>
        <dbReference type="ARBA" id="ARBA00023163"/>
    </source>
</evidence>
<protein>
    <submittedName>
        <fullName evidence="6">LysR family transcriptional regulator</fullName>
    </submittedName>
</protein>
<dbReference type="GO" id="GO:0003677">
    <property type="term" value="F:DNA binding"/>
    <property type="evidence" value="ECO:0007669"/>
    <property type="project" value="UniProtKB-KW"/>
</dbReference>
<dbReference type="InterPro" id="IPR005119">
    <property type="entry name" value="LysR_subst-bd"/>
</dbReference>
<gene>
    <name evidence="6" type="ORF">EOI86_20525</name>
</gene>
<evidence type="ECO:0000256" key="2">
    <source>
        <dbReference type="ARBA" id="ARBA00023015"/>
    </source>
</evidence>
<dbReference type="Gene3D" id="1.10.10.10">
    <property type="entry name" value="Winged helix-like DNA-binding domain superfamily/Winged helix DNA-binding domain"/>
    <property type="match status" value="1"/>
</dbReference>
<evidence type="ECO:0000313" key="6">
    <source>
        <dbReference type="EMBL" id="RVU35202.1"/>
    </source>
</evidence>
<comment type="similarity">
    <text evidence="1">Belongs to the LysR transcriptional regulatory family.</text>
</comment>
<dbReference type="EMBL" id="SADE01000003">
    <property type="protein sequence ID" value="RVU35202.1"/>
    <property type="molecule type" value="Genomic_DNA"/>
</dbReference>
<dbReference type="Gene3D" id="3.40.190.10">
    <property type="entry name" value="Periplasmic binding protein-like II"/>
    <property type="match status" value="2"/>
</dbReference>
<dbReference type="GO" id="GO:0003700">
    <property type="term" value="F:DNA-binding transcription factor activity"/>
    <property type="evidence" value="ECO:0007669"/>
    <property type="project" value="InterPro"/>
</dbReference>
<dbReference type="Pfam" id="PF00126">
    <property type="entry name" value="HTH_1"/>
    <property type="match status" value="1"/>
</dbReference>
<dbReference type="Proteomes" id="UP000287447">
    <property type="component" value="Unassembled WGS sequence"/>
</dbReference>
<proteinExistence type="inferred from homology"/>
<evidence type="ECO:0000256" key="3">
    <source>
        <dbReference type="ARBA" id="ARBA00023125"/>
    </source>
</evidence>
<accession>A0A3S2WQT4</accession>
<name>A0A3S2WQT4_9PROT</name>
<evidence type="ECO:0000259" key="5">
    <source>
        <dbReference type="PROSITE" id="PS50931"/>
    </source>
</evidence>
<dbReference type="InterPro" id="IPR050950">
    <property type="entry name" value="HTH-type_LysR_regulators"/>
</dbReference>
<dbReference type="AlphaFoldDB" id="A0A3S2WQT4"/>
<evidence type="ECO:0000313" key="7">
    <source>
        <dbReference type="Proteomes" id="UP000287447"/>
    </source>
</evidence>
<dbReference type="Pfam" id="PF03466">
    <property type="entry name" value="LysR_substrate"/>
    <property type="match status" value="1"/>
</dbReference>
<keyword evidence="3" id="KW-0238">DNA-binding</keyword>